<dbReference type="GO" id="GO:0050660">
    <property type="term" value="F:flavin adenine dinucleotide binding"/>
    <property type="evidence" value="ECO:0007669"/>
    <property type="project" value="InterPro"/>
</dbReference>
<proteinExistence type="inferred from homology"/>
<dbReference type="PANTHER" id="PTHR42784">
    <property type="entry name" value="PYRANOSE 2-OXIDASE"/>
    <property type="match status" value="1"/>
</dbReference>
<protein>
    <submittedName>
        <fullName evidence="7">Putative pyranose 2-oxidase</fullName>
    </submittedName>
</protein>
<name>A0A1S8A5W8_ROSNE</name>
<dbReference type="InterPro" id="IPR000172">
    <property type="entry name" value="GMC_OxRdtase_N"/>
</dbReference>
<dbReference type="InterPro" id="IPR036188">
    <property type="entry name" value="FAD/NAD-bd_sf"/>
</dbReference>
<reference evidence="7" key="1">
    <citation type="submission" date="2016-03" db="EMBL/GenBank/DDBJ databases">
        <title>Draft genome sequence of Rosellinia necatrix.</title>
        <authorList>
            <person name="Kanematsu S."/>
        </authorList>
    </citation>
    <scope>NUCLEOTIDE SEQUENCE [LARGE SCALE GENOMIC DNA]</scope>
    <source>
        <strain evidence="7">W97</strain>
    </source>
</reference>
<sequence length="301" mass="33288">MDVLEEVEILIVGSGPIGAVFARTLVSAGRSVVMIDIGNQETRKVGDHKKNSVAVQKNISLFTNPAQICCLQNGQNPNQQAFDNLPAAAASRIVGGMGSHWTCCTPRQLVGVERSDLFNPEEWEELYIRAEKMFWTNSTSFDKSIRQQLVKHVLQDAYQAKGRKILSMPLACNRSATNKEYVEWACPASILGDLAEPNNTNKNFSIRPNTQCVKLILDDVTGKVELALVKDLMEDKEYFIKAKKFVICAGAVLTPGILSNSYGLAETLPALVSSRAVDLKYARWVWTILHVLTFANDRAVT</sequence>
<evidence type="ECO:0000256" key="3">
    <source>
        <dbReference type="ARBA" id="ARBA00022630"/>
    </source>
</evidence>
<evidence type="ECO:0000256" key="1">
    <source>
        <dbReference type="ARBA" id="ARBA00001974"/>
    </source>
</evidence>
<dbReference type="PANTHER" id="PTHR42784:SF1">
    <property type="entry name" value="PYRANOSE 2-OXIDASE"/>
    <property type="match status" value="1"/>
</dbReference>
<evidence type="ECO:0000313" key="7">
    <source>
        <dbReference type="EMBL" id="GAW25453.1"/>
    </source>
</evidence>
<dbReference type="OrthoDB" id="269227at2759"/>
<dbReference type="GO" id="GO:0016614">
    <property type="term" value="F:oxidoreductase activity, acting on CH-OH group of donors"/>
    <property type="evidence" value="ECO:0007669"/>
    <property type="project" value="InterPro"/>
</dbReference>
<keyword evidence="5" id="KW-0560">Oxidoreductase</keyword>
<evidence type="ECO:0000256" key="2">
    <source>
        <dbReference type="ARBA" id="ARBA00010790"/>
    </source>
</evidence>
<gene>
    <name evidence="7" type="ORF">SAMD00023353_0700450</name>
</gene>
<dbReference type="EMBL" id="DF977452">
    <property type="protein sequence ID" value="GAW25453.1"/>
    <property type="molecule type" value="Genomic_DNA"/>
</dbReference>
<keyword evidence="3" id="KW-0285">Flavoprotein</keyword>
<dbReference type="STRING" id="77044.A0A1S8A5W8"/>
<keyword evidence="4" id="KW-0274">FAD</keyword>
<evidence type="ECO:0000313" key="8">
    <source>
        <dbReference type="Proteomes" id="UP000054516"/>
    </source>
</evidence>
<evidence type="ECO:0000256" key="4">
    <source>
        <dbReference type="ARBA" id="ARBA00022827"/>
    </source>
</evidence>
<dbReference type="Gene3D" id="3.50.50.60">
    <property type="entry name" value="FAD/NAD(P)-binding domain"/>
    <property type="match status" value="1"/>
</dbReference>
<evidence type="ECO:0000259" key="6">
    <source>
        <dbReference type="Pfam" id="PF00732"/>
    </source>
</evidence>
<accession>A0A1S8A5W8</accession>
<feature type="domain" description="Glucose-methanol-choline oxidoreductase N-terminal" evidence="6">
    <location>
        <begin position="199"/>
        <end position="261"/>
    </location>
</feature>
<dbReference type="Proteomes" id="UP000054516">
    <property type="component" value="Unassembled WGS sequence"/>
</dbReference>
<organism evidence="7">
    <name type="scientific">Rosellinia necatrix</name>
    <name type="common">White root-rot fungus</name>
    <dbReference type="NCBI Taxonomy" id="77044"/>
    <lineage>
        <taxon>Eukaryota</taxon>
        <taxon>Fungi</taxon>
        <taxon>Dikarya</taxon>
        <taxon>Ascomycota</taxon>
        <taxon>Pezizomycotina</taxon>
        <taxon>Sordariomycetes</taxon>
        <taxon>Xylariomycetidae</taxon>
        <taxon>Xylariales</taxon>
        <taxon>Xylariaceae</taxon>
        <taxon>Rosellinia</taxon>
    </lineage>
</organism>
<dbReference type="Pfam" id="PF00732">
    <property type="entry name" value="GMC_oxred_N"/>
    <property type="match status" value="1"/>
</dbReference>
<evidence type="ECO:0000256" key="5">
    <source>
        <dbReference type="ARBA" id="ARBA00023002"/>
    </source>
</evidence>
<dbReference type="InterPro" id="IPR051473">
    <property type="entry name" value="P2Ox-like"/>
</dbReference>
<dbReference type="SUPFAM" id="SSF51905">
    <property type="entry name" value="FAD/NAD(P)-binding domain"/>
    <property type="match status" value="1"/>
</dbReference>
<keyword evidence="8" id="KW-1185">Reference proteome</keyword>
<comment type="similarity">
    <text evidence="2">Belongs to the GMC oxidoreductase family.</text>
</comment>
<dbReference type="AlphaFoldDB" id="A0A1S8A5W8"/>
<comment type="cofactor">
    <cofactor evidence="1">
        <name>FAD</name>
        <dbReference type="ChEBI" id="CHEBI:57692"/>
    </cofactor>
</comment>